<protein>
    <submittedName>
        <fullName evidence="4">Ferritin</fullName>
    </submittedName>
</protein>
<dbReference type="Proteomes" id="UP000263486">
    <property type="component" value="Unassembled WGS sequence"/>
</dbReference>
<dbReference type="InterPro" id="IPR008331">
    <property type="entry name" value="Ferritin_DPS_dom"/>
</dbReference>
<gene>
    <name evidence="4" type="ORF">DYH56_02895</name>
</gene>
<evidence type="ECO:0000259" key="3">
    <source>
        <dbReference type="PROSITE" id="PS50905"/>
    </source>
</evidence>
<evidence type="ECO:0000256" key="2">
    <source>
        <dbReference type="ARBA" id="ARBA00023004"/>
    </source>
</evidence>
<proteinExistence type="predicted"/>
<keyword evidence="5" id="KW-1185">Reference proteome</keyword>
<dbReference type="Pfam" id="PF00210">
    <property type="entry name" value="Ferritin"/>
    <property type="match status" value="1"/>
</dbReference>
<dbReference type="Gene3D" id="1.20.1260.10">
    <property type="match status" value="1"/>
</dbReference>
<dbReference type="InterPro" id="IPR014490">
    <property type="entry name" value="Dps-like"/>
</dbReference>
<name>A0ABX9KKI1_9FUSO</name>
<reference evidence="4 5" key="1">
    <citation type="submission" date="2018-08" db="EMBL/GenBank/DDBJ databases">
        <title>Draft genome sequence of Psychrilyobacter sp. strain SD5 isolated from Black Sea water.</title>
        <authorList>
            <person name="Yadav S."/>
            <person name="Villanueva L."/>
            <person name="Damste J.S.S."/>
        </authorList>
    </citation>
    <scope>NUCLEOTIDE SEQUENCE [LARGE SCALE GENOMIC DNA]</scope>
    <source>
        <strain evidence="4 5">SD5</strain>
    </source>
</reference>
<evidence type="ECO:0000313" key="5">
    <source>
        <dbReference type="Proteomes" id="UP000263486"/>
    </source>
</evidence>
<feature type="domain" description="Ferritin-like diiron" evidence="3">
    <location>
        <begin position="10"/>
        <end position="162"/>
    </location>
</feature>
<dbReference type="InterPro" id="IPR012347">
    <property type="entry name" value="Ferritin-like"/>
</dbReference>
<dbReference type="PANTHER" id="PTHR30295">
    <property type="entry name" value="BACTERIOFERRITIN"/>
    <property type="match status" value="1"/>
</dbReference>
<evidence type="ECO:0000313" key="4">
    <source>
        <dbReference type="EMBL" id="REI42730.1"/>
    </source>
</evidence>
<sequence>MGTRGREIVNLDVDELIKLLNEAFADEWLAYYQYWIGAQVVKGPMREATVAELLQHATEELTHAQWICDRIIQLEGDPLLSPEALLKETSCGYTTPSDSYVEEILKQNIAGEQCAINAYKNLMDFTKDKDVVTYNLALKILEQEEEHEEDLQAILQDIKIMMEKVKK</sequence>
<dbReference type="RefSeq" id="WP_114641353.1">
    <property type="nucleotide sequence ID" value="NZ_JAACIO010000003.1"/>
</dbReference>
<dbReference type="SUPFAM" id="SSF47240">
    <property type="entry name" value="Ferritin-like"/>
    <property type="match status" value="1"/>
</dbReference>
<dbReference type="InterPro" id="IPR033921">
    <property type="entry name" value="DPSL_diiron-bd_dom"/>
</dbReference>
<comment type="caution">
    <text evidence="4">The sequence shown here is derived from an EMBL/GenBank/DDBJ whole genome shotgun (WGS) entry which is preliminary data.</text>
</comment>
<dbReference type="EMBL" id="QUAJ01000003">
    <property type="protein sequence ID" value="REI42730.1"/>
    <property type="molecule type" value="Genomic_DNA"/>
</dbReference>
<dbReference type="InterPro" id="IPR009078">
    <property type="entry name" value="Ferritin-like_SF"/>
</dbReference>
<dbReference type="PIRSF" id="PIRSF018063">
    <property type="entry name" value="Ferrtn_UCP018063"/>
    <property type="match status" value="1"/>
</dbReference>
<dbReference type="PANTHER" id="PTHR30295:SF1">
    <property type="entry name" value="DNA PROTECTION DURING STARVATION PROTEIN"/>
    <property type="match status" value="1"/>
</dbReference>
<keyword evidence="2" id="KW-0408">Iron</keyword>
<evidence type="ECO:0000256" key="1">
    <source>
        <dbReference type="ARBA" id="ARBA00022434"/>
    </source>
</evidence>
<dbReference type="PROSITE" id="PS50905">
    <property type="entry name" value="FERRITIN_LIKE"/>
    <property type="match status" value="1"/>
</dbReference>
<dbReference type="InterPro" id="IPR009040">
    <property type="entry name" value="Ferritin-like_diiron"/>
</dbReference>
<accession>A0ABX9KKI1</accession>
<dbReference type="CDD" id="cd01052">
    <property type="entry name" value="DPSL"/>
    <property type="match status" value="1"/>
</dbReference>
<keyword evidence="1" id="KW-0409">Iron storage</keyword>
<organism evidence="4 5">
    <name type="scientific">Psychrilyobacter piezotolerans</name>
    <dbReference type="NCBI Taxonomy" id="2293438"/>
    <lineage>
        <taxon>Bacteria</taxon>
        <taxon>Fusobacteriati</taxon>
        <taxon>Fusobacteriota</taxon>
        <taxon>Fusobacteriia</taxon>
        <taxon>Fusobacteriales</taxon>
        <taxon>Fusobacteriaceae</taxon>
        <taxon>Psychrilyobacter</taxon>
    </lineage>
</organism>